<dbReference type="GeneID" id="496728"/>
<evidence type="ECO:0000313" key="16">
    <source>
        <dbReference type="RefSeq" id="NP_001011275.1"/>
    </source>
</evidence>
<dbReference type="Bgee" id="ENSXETG00000025891">
    <property type="expression patterns" value="Expressed in liver and 4 other cell types or tissues"/>
</dbReference>
<dbReference type="PaxDb" id="8364-ENSXETP00000009563"/>
<dbReference type="InterPro" id="IPR036186">
    <property type="entry name" value="Serpin_sf"/>
</dbReference>
<dbReference type="PANTHER" id="PTHR11461:SF375">
    <property type="entry name" value="THYROXINE-BINDING GLOBULIN"/>
    <property type="match status" value="1"/>
</dbReference>
<dbReference type="Gene3D" id="3.30.497.10">
    <property type="entry name" value="Antithrombin, subunit I, domain 2"/>
    <property type="match status" value="1"/>
</dbReference>
<evidence type="ECO:0000256" key="3">
    <source>
        <dbReference type="ARBA" id="ARBA00022525"/>
    </source>
</evidence>
<dbReference type="GO" id="GO:0001702">
    <property type="term" value="P:gastrulation with mouth forming second"/>
    <property type="evidence" value="ECO:0000315"/>
    <property type="project" value="Xenbase"/>
</dbReference>
<sequence>MRGLPYILFFITCIFASHNDNSHQEHANGHAGGKIAQEALGSANIDFALNLYKHLVTKTQAEKESTQKNIVFSPLSILTAFSMLLLGAKSESHQQILSGLSLNQTQVPEEDMHEAFEHLLQVLNRPKSDLQVKIGNAVFVEDTLKILDSFVQEIEHHYHAEIFPSHFKNPAEAEKQINDFVNNKTEGRIQELVKDLSEATKLVVINFILFNAEWQNPFSSFFTHSRQFSVDENTTVEVQMMSKTDLYQFYKDEKIPCSVLQLPYKNNASMLIIVPELGKIHEVEEALSVETLKRWTSSAEKSFFELFLPKFSISSSLKLKDILTDMGMGIIFTDAADFSGISENSRLKLSKVVHKAVLNVAENGTEAAAASAVEGVLTSLMVQFVVDKPFITLICSQEPYSILFMSRVIDPTEK</sequence>
<gene>
    <name evidence="14 16 17 18" type="primary">serpina3</name>
    <name evidence="13 16 17" type="synonym">serpina1</name>
</gene>
<dbReference type="InterPro" id="IPR042185">
    <property type="entry name" value="Serpin_sf_2"/>
</dbReference>
<evidence type="ECO:0000259" key="12">
    <source>
        <dbReference type="SMART" id="SM00093"/>
    </source>
</evidence>
<dbReference type="Reactome" id="R-XTR-9757110">
    <property type="pathway name" value="Prednisone ADME"/>
</dbReference>
<dbReference type="Ensembl" id="ENSXETT00000050401">
    <property type="protein sequence ID" value="ENSXETP00000050401"/>
    <property type="gene ID" value="ENSXETG00000025891"/>
</dbReference>
<evidence type="ECO:0000313" key="15">
    <source>
        <dbReference type="Proteomes" id="UP000008143"/>
    </source>
</evidence>
<dbReference type="AGR" id="Xenbase:XB-GENE-5933441"/>
<evidence type="ECO:0000256" key="7">
    <source>
        <dbReference type="ARBA" id="ARBA00039512"/>
    </source>
</evidence>
<dbReference type="SUPFAM" id="SSF56574">
    <property type="entry name" value="Serpins"/>
    <property type="match status" value="1"/>
</dbReference>
<organism evidence="13">
    <name type="scientific">Xenopus tropicalis</name>
    <name type="common">Western clawed frog</name>
    <name type="synonym">Silurana tropicalis</name>
    <dbReference type="NCBI Taxonomy" id="8364"/>
    <lineage>
        <taxon>Eukaryota</taxon>
        <taxon>Metazoa</taxon>
        <taxon>Chordata</taxon>
        <taxon>Craniata</taxon>
        <taxon>Vertebrata</taxon>
        <taxon>Euteleostomi</taxon>
        <taxon>Amphibia</taxon>
        <taxon>Batrachia</taxon>
        <taxon>Anura</taxon>
        <taxon>Pipoidea</taxon>
        <taxon>Pipidae</taxon>
        <taxon>Xenopodinae</taxon>
        <taxon>Xenopus</taxon>
        <taxon>Silurana</taxon>
    </lineage>
</organism>
<dbReference type="DNASU" id="496728"/>
<comment type="function">
    <text evidence="6">Major thyroid hormone transport protein in serum.</text>
</comment>
<dbReference type="OrthoDB" id="671595at2759"/>
<reference evidence="16" key="1">
    <citation type="journal article" date="2002" name="Dev. Dyn.">
        <title>Genetic and genomic tools for Xenopus research: The NIH Xenopus initiative.</title>
        <authorList>
            <person name="Klein S.L."/>
            <person name="Strausberg R.L."/>
            <person name="Wagner L."/>
            <person name="Pontius J."/>
            <person name="Clifton S.W."/>
            <person name="Richardson P."/>
        </authorList>
    </citation>
    <scope>NUCLEOTIDE SEQUENCE</scope>
</reference>
<accession>F7BG39</accession>
<dbReference type="Gene3D" id="2.10.310.10">
    <property type="entry name" value="Serpins superfamily"/>
    <property type="match status" value="1"/>
</dbReference>
<comment type="similarity">
    <text evidence="2 10">Belongs to the serpin family.</text>
</comment>
<dbReference type="SMART" id="SM00093">
    <property type="entry name" value="SERPIN"/>
    <property type="match status" value="1"/>
</dbReference>
<evidence type="ECO:0000256" key="8">
    <source>
        <dbReference type="ARBA" id="ARBA00042967"/>
    </source>
</evidence>
<dbReference type="CTD" id="12"/>
<keyword evidence="5" id="KW-0325">Glycoprotein</keyword>
<protein>
    <recommendedName>
        <fullName evidence="7">Thyroxine-binding globulin</fullName>
    </recommendedName>
    <alternativeName>
        <fullName evidence="9">Serpin A7</fullName>
    </alternativeName>
    <alternativeName>
        <fullName evidence="8">T4-binding globulin</fullName>
    </alternativeName>
</protein>
<keyword evidence="4 11" id="KW-0732">Signal</keyword>
<evidence type="ECO:0000256" key="5">
    <source>
        <dbReference type="ARBA" id="ARBA00023180"/>
    </source>
</evidence>
<feature type="signal peptide" evidence="11">
    <location>
        <begin position="1"/>
        <end position="16"/>
    </location>
</feature>
<reference evidence="13" key="2">
    <citation type="submission" date="2004-12" db="EMBL/GenBank/DDBJ databases">
        <authorList>
            <consortium name="NIH - Xenopus Gene Collection (XGC) project"/>
        </authorList>
    </citation>
    <scope>NUCLEOTIDE SEQUENCE [LARGE SCALE MRNA]</scope>
    <source>
        <tissue evidence="13">Whole body</tissue>
    </source>
</reference>
<dbReference type="Reactome" id="R-XTR-140875">
    <property type="pathway name" value="Common Pathway of Fibrin Clot Formation"/>
</dbReference>
<reference evidence="16 17" key="5">
    <citation type="submission" date="2025-04" db="UniProtKB">
        <authorList>
            <consortium name="RefSeq"/>
        </authorList>
    </citation>
    <scope>IDENTIFICATION</scope>
    <source>
        <strain evidence="17">Nigerian</strain>
        <tissue evidence="17">Liver and blood</tissue>
    </source>
</reference>
<evidence type="ECO:0000313" key="13">
    <source>
        <dbReference type="EMBL" id="AAH87988.1"/>
    </source>
</evidence>
<dbReference type="Reactome" id="R-XTR-194002">
    <property type="pathway name" value="Glucocorticoid biosynthesis"/>
</dbReference>
<dbReference type="InterPro" id="IPR000215">
    <property type="entry name" value="Serpin_fam"/>
</dbReference>
<dbReference type="InterPro" id="IPR023796">
    <property type="entry name" value="Serpin_dom"/>
</dbReference>
<name>Q5M8K2_XENTR</name>
<evidence type="ECO:0000313" key="17">
    <source>
        <dbReference type="RefSeq" id="XP_012823754.1"/>
    </source>
</evidence>
<dbReference type="RefSeq" id="XP_012823754.1">
    <property type="nucleotide sequence ID" value="XM_012968300.3"/>
</dbReference>
<reference evidence="14" key="3">
    <citation type="journal article" date="2010" name="Science">
        <title>The genome of the Western clawed frog Xenopus tropicalis.</title>
        <authorList>
            <person name="Hellsten U."/>
            <person name="Harland R.M."/>
            <person name="Gilchrist M.J."/>
            <person name="Hendrix D."/>
            <person name="Jurka J."/>
            <person name="Kapitonov V."/>
            <person name="Ovcharenko I."/>
            <person name="Putnam N.H."/>
            <person name="Shu S."/>
            <person name="Taher L."/>
            <person name="Blitz I.L."/>
            <person name="Blumberg B."/>
            <person name="Dichmann D.S."/>
            <person name="Dubchak I."/>
            <person name="Amaya E."/>
            <person name="Detter J.C."/>
            <person name="Fletcher R."/>
            <person name="Gerhard D.S."/>
            <person name="Goodstein D."/>
            <person name="Graves T."/>
            <person name="Grigoriev I.V."/>
            <person name="Grimwood J."/>
            <person name="Kawashima T."/>
            <person name="Lindquist E."/>
            <person name="Lucas S.M."/>
            <person name="Mead P.E."/>
            <person name="Mitros T."/>
            <person name="Ogino H."/>
            <person name="Ohta Y."/>
            <person name="Poliakov A.V."/>
            <person name="Pollet N."/>
            <person name="Robert J."/>
            <person name="Salamov A."/>
            <person name="Sater A.K."/>
            <person name="Schmutz J."/>
            <person name="Terry A."/>
            <person name="Vize P.D."/>
            <person name="Warren W.C."/>
            <person name="Wells D."/>
            <person name="Wills A."/>
            <person name="Wilson R.K."/>
            <person name="Zimmerman L.B."/>
            <person name="Zorn A.M."/>
            <person name="Grainger R."/>
            <person name="Grammer T."/>
            <person name="Khokha M.K."/>
            <person name="Richardson P.M."/>
            <person name="Rokhsar D.S."/>
        </authorList>
    </citation>
    <scope>NUCLEOTIDE SEQUENCE [LARGE SCALE GENOMIC DNA]</scope>
    <source>
        <strain evidence="14">Nigerian</strain>
    </source>
</reference>
<proteinExistence type="evidence at transcript level"/>
<dbReference type="KEGG" id="xtr:496728"/>
<dbReference type="FunFam" id="2.30.39.10:FF:000003">
    <property type="entry name" value="alpha-1-antitrypsin isoform X1"/>
    <property type="match status" value="1"/>
</dbReference>
<dbReference type="EMBL" id="BC087988">
    <property type="protein sequence ID" value="AAH87988.1"/>
    <property type="molecule type" value="mRNA"/>
</dbReference>
<dbReference type="Proteomes" id="UP000008143">
    <property type="component" value="Chromosome 8"/>
</dbReference>
<dbReference type="Reactome" id="R-XTR-140837">
    <property type="pathway name" value="Intrinsic Pathway of Fibrin Clot Formation"/>
</dbReference>
<evidence type="ECO:0000256" key="6">
    <source>
        <dbReference type="ARBA" id="ARBA00037352"/>
    </source>
</evidence>
<evidence type="ECO:0000256" key="10">
    <source>
        <dbReference type="RuleBase" id="RU000411"/>
    </source>
</evidence>
<evidence type="ECO:0000256" key="1">
    <source>
        <dbReference type="ARBA" id="ARBA00004613"/>
    </source>
</evidence>
<dbReference type="STRING" id="8364.ENSXETP00000046359"/>
<comment type="subcellular location">
    <subcellularLocation>
        <location evidence="1">Secreted</location>
    </subcellularLocation>
</comment>
<feature type="chain" id="PRO_5033206102" description="Thyroxine-binding globulin" evidence="11 16">
    <location>
        <begin position="17"/>
        <end position="414"/>
    </location>
</feature>
<dbReference type="CDD" id="cd19957">
    <property type="entry name" value="serpinA"/>
    <property type="match status" value="1"/>
</dbReference>
<reference evidence="14" key="4">
    <citation type="submission" date="2011-06" db="UniProtKB">
        <authorList>
            <consortium name="Ensembl"/>
        </authorList>
    </citation>
    <scope>IDENTIFICATION</scope>
</reference>
<evidence type="ECO:0000256" key="2">
    <source>
        <dbReference type="ARBA" id="ARBA00009500"/>
    </source>
</evidence>
<dbReference type="InterPro" id="IPR042178">
    <property type="entry name" value="Serpin_sf_1"/>
</dbReference>
<dbReference type="Gene3D" id="2.30.39.10">
    <property type="entry name" value="Alpha-1-antitrypsin, domain 1"/>
    <property type="match status" value="1"/>
</dbReference>
<dbReference type="eggNOG" id="KOG2392">
    <property type="taxonomic scope" value="Eukaryota"/>
</dbReference>
<dbReference type="Xenbase" id="XB-GENE-5933441">
    <property type="gene designation" value="serpina3"/>
</dbReference>
<evidence type="ECO:0000256" key="4">
    <source>
        <dbReference type="ARBA" id="ARBA00022729"/>
    </source>
</evidence>
<feature type="domain" description="Serpin" evidence="12">
    <location>
        <begin position="49"/>
        <end position="411"/>
    </location>
</feature>
<dbReference type="AlphaFoldDB" id="Q5M8K2"/>
<dbReference type="HOGENOM" id="CLU_023330_2_1_1"/>
<dbReference type="PRINTS" id="PR00780">
    <property type="entry name" value="LEUSERPINII"/>
</dbReference>
<accession>Q5M8K2</accession>
<evidence type="ECO:0000313" key="14">
    <source>
        <dbReference type="Ensembl" id="ENSXETP00000050401"/>
    </source>
</evidence>
<evidence type="ECO:0000313" key="18">
    <source>
        <dbReference type="Xenbase" id="XB-GENE-5933441"/>
    </source>
</evidence>
<dbReference type="PaxDb" id="8364-ENSXETP00000050401"/>
<dbReference type="Reactome" id="R-XTR-114608">
    <property type="pathway name" value="Platelet degranulation"/>
</dbReference>
<evidence type="ECO:0000256" key="9">
    <source>
        <dbReference type="ARBA" id="ARBA00043177"/>
    </source>
</evidence>
<dbReference type="GO" id="GO:0005615">
    <property type="term" value="C:extracellular space"/>
    <property type="evidence" value="ECO:0000318"/>
    <property type="project" value="GO_Central"/>
</dbReference>
<dbReference type="Reactome" id="R-XTR-6798695">
    <property type="pathway name" value="Neutrophil degranulation"/>
</dbReference>
<dbReference type="FunFam" id="3.30.497.10:FF:000001">
    <property type="entry name" value="Serine protease inhibitor"/>
    <property type="match status" value="1"/>
</dbReference>
<dbReference type="Pfam" id="PF00079">
    <property type="entry name" value="Serpin"/>
    <property type="match status" value="1"/>
</dbReference>
<dbReference type="GeneTree" id="ENSGT00940000164621"/>
<dbReference type="PANTHER" id="PTHR11461">
    <property type="entry name" value="SERINE PROTEASE INHIBITOR, SERPIN"/>
    <property type="match status" value="1"/>
</dbReference>
<keyword evidence="15" id="KW-1185">Reference proteome</keyword>
<accession>F6SYK9</accession>
<keyword evidence="3" id="KW-0964">Secreted</keyword>
<dbReference type="OMA" id="YDWSEMI"/>
<evidence type="ECO:0000256" key="11">
    <source>
        <dbReference type="SAM" id="SignalP"/>
    </source>
</evidence>
<dbReference type="RefSeq" id="NP_001011275.1">
    <property type="nucleotide sequence ID" value="NM_001011275.1"/>
</dbReference>
<dbReference type="GO" id="GO:0004867">
    <property type="term" value="F:serine-type endopeptidase inhibitor activity"/>
    <property type="evidence" value="ECO:0000318"/>
    <property type="project" value="GO_Central"/>
</dbReference>